<gene>
    <name evidence="8" type="ORF">MFLAVUS_003358</name>
</gene>
<dbReference type="Proteomes" id="UP001473302">
    <property type="component" value="Unassembled WGS sequence"/>
</dbReference>
<keyword evidence="4 6" id="KW-0472">Membrane</keyword>
<feature type="transmembrane region" description="Helical" evidence="6">
    <location>
        <begin position="221"/>
        <end position="244"/>
    </location>
</feature>
<feature type="domain" description="Cation/H+ exchanger transmembrane" evidence="7">
    <location>
        <begin position="22"/>
        <end position="439"/>
    </location>
</feature>
<proteinExistence type="predicted"/>
<comment type="subcellular location">
    <subcellularLocation>
        <location evidence="1">Membrane</location>
        <topology evidence="1">Multi-pass membrane protein</topology>
    </subcellularLocation>
</comment>
<sequence length="490" mass="54935">MDIDTAVSKVAAILGGFILLYGVCSLVIKEKLYISEASVAILCGILCGPLGFDIINIDDWEYKQDLTRQFTRIVIAVQVMAAGVSLPKAYLSKELKSLLVLLGPVMVFMWVVSGLGVWYFIPRLNNIFLNLCVCTFKFNQLESLMIASCFTPTDPVLANSIVQGYFAEQHVPRNIRNLIMAESRINQKVISGANDGLGYPFLFLAIYLIRMNTVGEAIFKWSWYIMGYQIGFSIVIGFVVGYIARKILRFSEERKWIDKESFLVYAIALALFLMGTVGLVGSDDLLACFIAGNSFTWDDWFKTETENSHLTDVIDMLLNLSIFVYIGLTMPWSAFNNAETQLTFGKLLGLAVFVLLFRRLPIIIGLYKYIPAIPNWRQAVFMGWFGPMGVGALFYYTIAVQYFEFDGPNAYARQVIEPIIYFIILSSVVIHGITIPVFFLGSFASRTLSKFPSESSDNSNETLIYDESPSKSYGAVLPTNSLNRSKSNDL</sequence>
<evidence type="ECO:0000256" key="1">
    <source>
        <dbReference type="ARBA" id="ARBA00004141"/>
    </source>
</evidence>
<comment type="caution">
    <text evidence="8">The sequence shown here is derived from an EMBL/GenBank/DDBJ whole genome shotgun (WGS) entry which is preliminary data.</text>
</comment>
<feature type="transmembrane region" description="Helical" evidence="6">
    <location>
        <begin position="347"/>
        <end position="367"/>
    </location>
</feature>
<feature type="transmembrane region" description="Helical" evidence="6">
    <location>
        <begin position="189"/>
        <end position="209"/>
    </location>
</feature>
<feature type="transmembrane region" description="Helical" evidence="6">
    <location>
        <begin position="98"/>
        <end position="121"/>
    </location>
</feature>
<dbReference type="InterPro" id="IPR038770">
    <property type="entry name" value="Na+/solute_symporter_sf"/>
</dbReference>
<feature type="compositionally biased region" description="Polar residues" evidence="5">
    <location>
        <begin position="478"/>
        <end position="490"/>
    </location>
</feature>
<feature type="transmembrane region" description="Helical" evidence="6">
    <location>
        <begin position="39"/>
        <end position="57"/>
    </location>
</feature>
<dbReference type="InterPro" id="IPR006153">
    <property type="entry name" value="Cation/H_exchanger_TM"/>
</dbReference>
<evidence type="ECO:0000256" key="3">
    <source>
        <dbReference type="ARBA" id="ARBA00022989"/>
    </source>
</evidence>
<reference evidence="8 9" key="1">
    <citation type="submission" date="2024-04" db="EMBL/GenBank/DDBJ databases">
        <title>genome sequences of Mucor flavus KT1a and Helicostylum pulchrum KT1b strains isolated from the surface of a dry-aged beef.</title>
        <authorList>
            <person name="Toyotome T."/>
            <person name="Hosono M."/>
            <person name="Torimaru M."/>
            <person name="Fukuda K."/>
            <person name="Mikami N."/>
        </authorList>
    </citation>
    <scope>NUCLEOTIDE SEQUENCE [LARGE SCALE GENOMIC DNA]</scope>
    <source>
        <strain evidence="8 9">KT1a</strain>
    </source>
</reference>
<evidence type="ECO:0000256" key="4">
    <source>
        <dbReference type="ARBA" id="ARBA00023136"/>
    </source>
</evidence>
<dbReference type="PANTHER" id="PTHR31382">
    <property type="entry name" value="NA(+)/H(+) ANTIPORTER"/>
    <property type="match status" value="1"/>
</dbReference>
<evidence type="ECO:0000313" key="9">
    <source>
        <dbReference type="Proteomes" id="UP001473302"/>
    </source>
</evidence>
<evidence type="ECO:0000256" key="2">
    <source>
        <dbReference type="ARBA" id="ARBA00022692"/>
    </source>
</evidence>
<feature type="region of interest" description="Disordered" evidence="5">
    <location>
        <begin position="450"/>
        <end position="490"/>
    </location>
</feature>
<accession>A0ABP9YSV6</accession>
<feature type="transmembrane region" description="Helical" evidence="6">
    <location>
        <begin position="264"/>
        <end position="292"/>
    </location>
</feature>
<evidence type="ECO:0000313" key="8">
    <source>
        <dbReference type="EMBL" id="GAA5809943.1"/>
    </source>
</evidence>
<protein>
    <recommendedName>
        <fullName evidence="7">Cation/H+ exchanger transmembrane domain-containing protein</fullName>
    </recommendedName>
</protein>
<dbReference type="InterPro" id="IPR004712">
    <property type="entry name" value="Na+/H+_antiporter_fungi"/>
</dbReference>
<feature type="transmembrane region" description="Helical" evidence="6">
    <location>
        <begin position="379"/>
        <end position="399"/>
    </location>
</feature>
<organism evidence="8 9">
    <name type="scientific">Mucor flavus</name>
    <dbReference type="NCBI Taxonomy" id="439312"/>
    <lineage>
        <taxon>Eukaryota</taxon>
        <taxon>Fungi</taxon>
        <taxon>Fungi incertae sedis</taxon>
        <taxon>Mucoromycota</taxon>
        <taxon>Mucoromycotina</taxon>
        <taxon>Mucoromycetes</taxon>
        <taxon>Mucorales</taxon>
        <taxon>Mucorineae</taxon>
        <taxon>Mucoraceae</taxon>
        <taxon>Mucor</taxon>
    </lineage>
</organism>
<keyword evidence="2 6" id="KW-0812">Transmembrane</keyword>
<feature type="transmembrane region" description="Helical" evidence="6">
    <location>
        <begin position="313"/>
        <end position="335"/>
    </location>
</feature>
<feature type="transmembrane region" description="Helical" evidence="6">
    <location>
        <begin position="419"/>
        <end position="440"/>
    </location>
</feature>
<keyword evidence="3 6" id="KW-1133">Transmembrane helix</keyword>
<name>A0ABP9YSV6_9FUNG</name>
<keyword evidence="9" id="KW-1185">Reference proteome</keyword>
<dbReference type="Pfam" id="PF00999">
    <property type="entry name" value="Na_H_Exchanger"/>
    <property type="match status" value="1"/>
</dbReference>
<dbReference type="EMBL" id="BAABUK010000006">
    <property type="protein sequence ID" value="GAA5809943.1"/>
    <property type="molecule type" value="Genomic_DNA"/>
</dbReference>
<evidence type="ECO:0000256" key="6">
    <source>
        <dbReference type="SAM" id="Phobius"/>
    </source>
</evidence>
<feature type="transmembrane region" description="Helical" evidence="6">
    <location>
        <begin position="6"/>
        <end position="27"/>
    </location>
</feature>
<evidence type="ECO:0000256" key="5">
    <source>
        <dbReference type="SAM" id="MobiDB-lite"/>
    </source>
</evidence>
<evidence type="ECO:0000259" key="7">
    <source>
        <dbReference type="Pfam" id="PF00999"/>
    </source>
</evidence>
<dbReference type="Gene3D" id="1.20.1530.20">
    <property type="match status" value="1"/>
</dbReference>
<feature type="compositionally biased region" description="Polar residues" evidence="5">
    <location>
        <begin position="450"/>
        <end position="462"/>
    </location>
</feature>
<dbReference type="PANTHER" id="PTHR31382:SF1">
    <property type="entry name" value="SODIUM ION_PROTON EXCHANGER (EUROFUNG)"/>
    <property type="match status" value="1"/>
</dbReference>
<feature type="transmembrane region" description="Helical" evidence="6">
    <location>
        <begin position="69"/>
        <end position="86"/>
    </location>
</feature>